<evidence type="ECO:0000256" key="4">
    <source>
        <dbReference type="ARBA" id="ARBA00023015"/>
    </source>
</evidence>
<dbReference type="Pfam" id="PF12833">
    <property type="entry name" value="HTH_18"/>
    <property type="match status" value="1"/>
</dbReference>
<sequence length="1337" mass="150716">MRRIGLAILLYWLAFHCLALETCFADRLTFDEPHIPGISSHAQLLGVSMDTKGRLWLGTENGIVLYDGYRTSNLRYQPGSKEGLAFPITSRVYESDDYFFISHDSLTKSLIDKTSGKITHAINPVDPDKKDFPAFRTVLPNGETFKMIDKLPVTLGNELHKFDYKDDYWGISRNGQLERDPMLLKLFLIHAWDKRISRALKFNNQYVAISSFNPRLPLKPGGNFYRFNPDDFKLEQVMGLSQFAILDIEIKDAVLYALATDYSETFLLELNSQFAITKRTRVSNKVSRGSFHFGPSDSLWLYLNSGRFVQICNGELLDVLTNGLSQPNGPAVHATSWDVYNRLWLVRPQGGLLQGRLLPPYLRLFDKRNSELPTDETRSTLQLDEQRLVVATQDQGIYILDSDSGQLIEDITPEKGQTAWRSLYIDSKQYLWASGYYGLWRRSPDGDWQQLDQKQSFGLYADGDHIWQLGYRFLNYWSLANEQPILERNLIQKQAVRAAANINGRWLFGLHAEVGAAAIKFIDPNTGTETFIHDNQPINRYPFVLKTYKEGFLLGSWGGGLQYFSTEGELIWQIAEQQGLPSNIIYGIEQDEQQRLWLSTDKGLAVVRLCDKGVGQQACIASLNIIDEDDGLPCSEFDSEATYKAANGDLYFGGLCGVVKVTPSAYQPEQTAVTPFIANIRHADKPLPNSSVFNVPYLEHLPELGNGNDVQLSFAAAPLGSMVGMRYRLNQSEWQHLAPPFDIYLNHLPFGATELEYQATNQHGEPLSDIHTVSLSVFTPWYATRTARFGYVVLAIMALVLLIHYRQRTLIRRNESLNKLVMQKTRQLADANVELHDALAEQQRMLEYLSHELRTPLSLMLLPIYQIKQQVTGKLAQLSDEAERAGQRLNQFIDQLLQIGAHSRGDSPSSYVPVFDTLQSIVSTYRRLAEDKQQQLTLAGDDYNRHGFWQKQSFELIVSNLLSNAIKYSPIGAKIDVALVYEEQTAKLTVMNHGTTISAAASSKIFERRFRDNSEQVGSGLGLHIVKDLCQQLGGEIVLNIEPDAVSFTASLPITVTEAVAEPLAIAVEHQQPALLLLVEDDAELRRQLAAILRSEFEVATAVDGCDALSWLQQNMPDLIISDVQMPRLNGIDLTKQLKSDARFAHIPMLLLSAWADESNKMAGMMAEANDYMVKPIAPPLLLSKCRNLLNTMRHCADFARAQLQQEQTEDEDSLNVALQSKSDGVLQQVLTLIDDGIAKGNSDMLSVEYLANAVHLSSRQLNRYCVHRYQSSLSQIITLRRMRHAKQLLETSSLPISLIADRCGYATASHFNKVFKEHYQQTPSAFRQRMGQKSSA</sequence>
<feature type="coiled-coil region" evidence="7">
    <location>
        <begin position="814"/>
        <end position="841"/>
    </location>
</feature>
<dbReference type="InterPro" id="IPR003594">
    <property type="entry name" value="HATPase_dom"/>
</dbReference>
<evidence type="ECO:0000259" key="8">
    <source>
        <dbReference type="PROSITE" id="PS01124"/>
    </source>
</evidence>
<dbReference type="SUPFAM" id="SSF63829">
    <property type="entry name" value="Calcium-dependent phosphotriesterase"/>
    <property type="match status" value="1"/>
</dbReference>
<feature type="domain" description="Histidine kinase" evidence="9">
    <location>
        <begin position="848"/>
        <end position="1056"/>
    </location>
</feature>
<accession>A0ABX7QRS5</accession>
<name>A0ABX7QRS5_9GAMM</name>
<reference evidence="11 12" key="1">
    <citation type="submission" date="2021-03" db="EMBL/GenBank/DDBJ databases">
        <title>Novel species identification of genus Shewanella.</title>
        <authorList>
            <person name="Liu G."/>
            <person name="Zhang Q."/>
        </authorList>
    </citation>
    <scope>NUCLEOTIDE SEQUENCE [LARGE SCALE GENOMIC DNA]</scope>
    <source>
        <strain evidence="11 12">FJAT-51800</strain>
    </source>
</reference>
<dbReference type="PROSITE" id="PS50110">
    <property type="entry name" value="RESPONSE_REGULATORY"/>
    <property type="match status" value="1"/>
</dbReference>
<dbReference type="InterPro" id="IPR018060">
    <property type="entry name" value="HTH_AraC"/>
</dbReference>
<dbReference type="PROSITE" id="PS01124">
    <property type="entry name" value="HTH_ARAC_FAMILY_2"/>
    <property type="match status" value="1"/>
</dbReference>
<evidence type="ECO:0000256" key="3">
    <source>
        <dbReference type="ARBA" id="ARBA00022553"/>
    </source>
</evidence>
<dbReference type="InterPro" id="IPR015943">
    <property type="entry name" value="WD40/YVTN_repeat-like_dom_sf"/>
</dbReference>
<evidence type="ECO:0000256" key="2">
    <source>
        <dbReference type="ARBA" id="ARBA00012438"/>
    </source>
</evidence>
<dbReference type="RefSeq" id="WP_207354629.1">
    <property type="nucleotide sequence ID" value="NZ_CP071503.1"/>
</dbReference>
<dbReference type="SUPFAM" id="SSF55874">
    <property type="entry name" value="ATPase domain of HSP90 chaperone/DNA topoisomerase II/histidine kinase"/>
    <property type="match status" value="1"/>
</dbReference>
<keyword evidence="5" id="KW-0804">Transcription</keyword>
<evidence type="ECO:0000313" key="11">
    <source>
        <dbReference type="EMBL" id="QSX33396.1"/>
    </source>
</evidence>
<dbReference type="Gene3D" id="3.30.565.10">
    <property type="entry name" value="Histidine kinase-like ATPase, C-terminal domain"/>
    <property type="match status" value="1"/>
</dbReference>
<dbReference type="Proteomes" id="UP000662770">
    <property type="component" value="Chromosome"/>
</dbReference>
<dbReference type="PANTHER" id="PTHR43547:SF2">
    <property type="entry name" value="HYBRID SIGNAL TRANSDUCTION HISTIDINE KINASE C"/>
    <property type="match status" value="1"/>
</dbReference>
<evidence type="ECO:0000259" key="9">
    <source>
        <dbReference type="PROSITE" id="PS50109"/>
    </source>
</evidence>
<dbReference type="InterPro" id="IPR003661">
    <property type="entry name" value="HisK_dim/P_dom"/>
</dbReference>
<dbReference type="SMART" id="SM00388">
    <property type="entry name" value="HisKA"/>
    <property type="match status" value="1"/>
</dbReference>
<keyword evidence="7" id="KW-0175">Coiled coil</keyword>
<dbReference type="InterPro" id="IPR005467">
    <property type="entry name" value="His_kinase_dom"/>
</dbReference>
<dbReference type="InterPro" id="IPR011044">
    <property type="entry name" value="Quino_amine_DH_bsu"/>
</dbReference>
<feature type="modified residue" description="4-aspartylphosphate" evidence="6">
    <location>
        <position position="1123"/>
    </location>
</feature>
<comment type="catalytic activity">
    <reaction evidence="1">
        <text>ATP + protein L-histidine = ADP + protein N-phospho-L-histidine.</text>
        <dbReference type="EC" id="2.7.13.3"/>
    </reaction>
</comment>
<dbReference type="PROSITE" id="PS50109">
    <property type="entry name" value="HIS_KIN"/>
    <property type="match status" value="1"/>
</dbReference>
<dbReference type="Gene3D" id="2.130.10.10">
    <property type="entry name" value="YVTN repeat-like/Quinoprotein amine dehydrogenase"/>
    <property type="match status" value="3"/>
</dbReference>
<dbReference type="InterPro" id="IPR001789">
    <property type="entry name" value="Sig_transdc_resp-reg_receiver"/>
</dbReference>
<dbReference type="InterPro" id="IPR036890">
    <property type="entry name" value="HATPase_C_sf"/>
</dbReference>
<dbReference type="Gene3D" id="1.10.287.130">
    <property type="match status" value="1"/>
</dbReference>
<evidence type="ECO:0000256" key="5">
    <source>
        <dbReference type="ARBA" id="ARBA00023163"/>
    </source>
</evidence>
<feature type="domain" description="Response regulatory" evidence="10">
    <location>
        <begin position="1075"/>
        <end position="1190"/>
    </location>
</feature>
<proteinExistence type="predicted"/>
<dbReference type="SMART" id="SM00342">
    <property type="entry name" value="HTH_ARAC"/>
    <property type="match status" value="1"/>
</dbReference>
<dbReference type="EMBL" id="CP071503">
    <property type="protein sequence ID" value="QSX33396.1"/>
    <property type="molecule type" value="Genomic_DNA"/>
</dbReference>
<feature type="domain" description="HTH araC/xylS-type" evidence="8">
    <location>
        <begin position="1228"/>
        <end position="1330"/>
    </location>
</feature>
<evidence type="ECO:0000313" key="12">
    <source>
        <dbReference type="Proteomes" id="UP000662770"/>
    </source>
</evidence>
<dbReference type="SUPFAM" id="SSF50969">
    <property type="entry name" value="YVTN repeat-like/Quinoprotein amine dehydrogenase"/>
    <property type="match status" value="1"/>
</dbReference>
<dbReference type="Pfam" id="PF00072">
    <property type="entry name" value="Response_reg"/>
    <property type="match status" value="1"/>
</dbReference>
<gene>
    <name evidence="11" type="ORF">JYB87_17025</name>
</gene>
<dbReference type="SUPFAM" id="SSF47384">
    <property type="entry name" value="Homodimeric domain of signal transducing histidine kinase"/>
    <property type="match status" value="1"/>
</dbReference>
<keyword evidence="4" id="KW-0805">Transcription regulation</keyword>
<dbReference type="CDD" id="cd00082">
    <property type="entry name" value="HisKA"/>
    <property type="match status" value="1"/>
</dbReference>
<dbReference type="InterPro" id="IPR009057">
    <property type="entry name" value="Homeodomain-like_sf"/>
</dbReference>
<feature type="coiled-coil region" evidence="7">
    <location>
        <begin position="868"/>
        <end position="895"/>
    </location>
</feature>
<dbReference type="EC" id="2.7.13.3" evidence="2"/>
<keyword evidence="3 6" id="KW-0597">Phosphoprotein</keyword>
<evidence type="ECO:0000259" key="10">
    <source>
        <dbReference type="PROSITE" id="PS50110"/>
    </source>
</evidence>
<dbReference type="PANTHER" id="PTHR43547">
    <property type="entry name" value="TWO-COMPONENT HISTIDINE KINASE"/>
    <property type="match status" value="1"/>
</dbReference>
<dbReference type="Pfam" id="PF07494">
    <property type="entry name" value="Reg_prop"/>
    <property type="match status" value="1"/>
</dbReference>
<dbReference type="Gene3D" id="1.10.10.60">
    <property type="entry name" value="Homeodomain-like"/>
    <property type="match status" value="1"/>
</dbReference>
<dbReference type="SUPFAM" id="SSF52172">
    <property type="entry name" value="CheY-like"/>
    <property type="match status" value="1"/>
</dbReference>
<dbReference type="InterPro" id="IPR011110">
    <property type="entry name" value="Reg_prop"/>
</dbReference>
<keyword evidence="12" id="KW-1185">Reference proteome</keyword>
<dbReference type="Pfam" id="PF00512">
    <property type="entry name" value="HisKA"/>
    <property type="match status" value="1"/>
</dbReference>
<evidence type="ECO:0000256" key="7">
    <source>
        <dbReference type="SAM" id="Coils"/>
    </source>
</evidence>
<dbReference type="InterPro" id="IPR036097">
    <property type="entry name" value="HisK_dim/P_sf"/>
</dbReference>
<evidence type="ECO:0000256" key="6">
    <source>
        <dbReference type="PROSITE-ProRule" id="PRU00169"/>
    </source>
</evidence>
<dbReference type="Pfam" id="PF02518">
    <property type="entry name" value="HATPase_c"/>
    <property type="match status" value="1"/>
</dbReference>
<organism evidence="11 12">
    <name type="scientific">Shewanella avicenniae</name>
    <dbReference type="NCBI Taxonomy" id="2814294"/>
    <lineage>
        <taxon>Bacteria</taxon>
        <taxon>Pseudomonadati</taxon>
        <taxon>Pseudomonadota</taxon>
        <taxon>Gammaproteobacteria</taxon>
        <taxon>Alteromonadales</taxon>
        <taxon>Shewanellaceae</taxon>
        <taxon>Shewanella</taxon>
    </lineage>
</organism>
<dbReference type="CDD" id="cd17574">
    <property type="entry name" value="REC_OmpR"/>
    <property type="match status" value="1"/>
</dbReference>
<dbReference type="SUPFAM" id="SSF46689">
    <property type="entry name" value="Homeodomain-like"/>
    <property type="match status" value="1"/>
</dbReference>
<dbReference type="InterPro" id="IPR011006">
    <property type="entry name" value="CheY-like_superfamily"/>
</dbReference>
<dbReference type="Gene3D" id="3.40.50.2300">
    <property type="match status" value="1"/>
</dbReference>
<dbReference type="SMART" id="SM00448">
    <property type="entry name" value="REC"/>
    <property type="match status" value="1"/>
</dbReference>
<evidence type="ECO:0000256" key="1">
    <source>
        <dbReference type="ARBA" id="ARBA00000085"/>
    </source>
</evidence>
<dbReference type="SMART" id="SM00387">
    <property type="entry name" value="HATPase_c"/>
    <property type="match status" value="1"/>
</dbReference>
<protein>
    <recommendedName>
        <fullName evidence="2">histidine kinase</fullName>
        <ecNumber evidence="2">2.7.13.3</ecNumber>
    </recommendedName>
</protein>